<dbReference type="EMBL" id="JAZHOF010000007">
    <property type="protein sequence ID" value="MEJ8573215.1"/>
    <property type="molecule type" value="Genomic_DNA"/>
</dbReference>
<evidence type="ECO:0000313" key="2">
    <source>
        <dbReference type="Proteomes" id="UP001378188"/>
    </source>
</evidence>
<dbReference type="RefSeq" id="WP_340330916.1">
    <property type="nucleotide sequence ID" value="NZ_JAZHOF010000007.1"/>
</dbReference>
<comment type="caution">
    <text evidence="1">The sequence shown here is derived from an EMBL/GenBank/DDBJ whole genome shotgun (WGS) entry which is preliminary data.</text>
</comment>
<organism evidence="1 2">
    <name type="scientific">Microbaculum marinum</name>
    <dbReference type="NCBI Taxonomy" id="1764581"/>
    <lineage>
        <taxon>Bacteria</taxon>
        <taxon>Pseudomonadati</taxon>
        <taxon>Pseudomonadota</taxon>
        <taxon>Alphaproteobacteria</taxon>
        <taxon>Hyphomicrobiales</taxon>
        <taxon>Tepidamorphaceae</taxon>
        <taxon>Microbaculum</taxon>
    </lineage>
</organism>
<accession>A0AAW9RY91</accession>
<reference evidence="1 2" key="1">
    <citation type="submission" date="2024-02" db="EMBL/GenBank/DDBJ databases">
        <title>Genome analysis and characterization of Microbaculum marinisediminis sp. nov., isolated from marine sediment.</title>
        <authorList>
            <person name="Du Z.-J."/>
            <person name="Ye Y.-Q."/>
            <person name="Zhang Z.-R."/>
            <person name="Yuan S.-M."/>
            <person name="Zhang X.-Y."/>
        </authorList>
    </citation>
    <scope>NUCLEOTIDE SEQUENCE [LARGE SCALE GENOMIC DNA]</scope>
    <source>
        <strain evidence="1 2">SDUM1044001</strain>
    </source>
</reference>
<dbReference type="AlphaFoldDB" id="A0AAW9RY91"/>
<sequence>MAANEETCAYADAIAARECYEKNPTPANHRAYRKASETAGDQRTQVTNWPLHKALKSSDDELMLQTAIELFRIYESVQSEPLLGGSGWERGLLQVDQKTWIDPKTGETAYKGARQLTGERFDTDFAPVGSDGTPREWHGDSVFDDLKQKAIDEKLLPKIEAELGPLKGPIEELVMGAATLRAVGERYSSATGQVAGKVGKGYADIGLRTVYRVLANTPGNRIHRLARAAN</sequence>
<protein>
    <submittedName>
        <fullName evidence="1">Uncharacterized protein</fullName>
    </submittedName>
</protein>
<gene>
    <name evidence="1" type="ORF">V3328_17115</name>
</gene>
<proteinExistence type="predicted"/>
<name>A0AAW9RY91_9HYPH</name>
<dbReference type="Proteomes" id="UP001378188">
    <property type="component" value="Unassembled WGS sequence"/>
</dbReference>
<evidence type="ECO:0000313" key="1">
    <source>
        <dbReference type="EMBL" id="MEJ8573215.1"/>
    </source>
</evidence>
<keyword evidence="2" id="KW-1185">Reference proteome</keyword>